<dbReference type="PANTHER" id="PTHR36118:SF1">
    <property type="entry name" value="ION-TRANSLOCATING OXIDOREDUCTASE COMPLEX SUBUNIT G"/>
    <property type="match status" value="1"/>
</dbReference>
<dbReference type="GO" id="GO:0010181">
    <property type="term" value="F:FMN binding"/>
    <property type="evidence" value="ECO:0007669"/>
    <property type="project" value="InterPro"/>
</dbReference>
<gene>
    <name evidence="7" type="ORF">JKK62_12550</name>
</gene>
<evidence type="ECO:0000256" key="5">
    <source>
        <dbReference type="ARBA" id="ARBA00022982"/>
    </source>
</evidence>
<dbReference type="GO" id="GO:0009055">
    <property type="term" value="F:electron transfer activity"/>
    <property type="evidence" value="ECO:0007669"/>
    <property type="project" value="InterPro"/>
</dbReference>
<evidence type="ECO:0000313" key="8">
    <source>
        <dbReference type="Proteomes" id="UP000633365"/>
    </source>
</evidence>
<dbReference type="InterPro" id="IPR007329">
    <property type="entry name" value="FMN-bd"/>
</dbReference>
<accession>A0A934WT36</accession>
<keyword evidence="8" id="KW-1185">Reference proteome</keyword>
<reference evidence="7" key="1">
    <citation type="submission" date="2021-01" db="EMBL/GenBank/DDBJ databases">
        <title>Genome public.</title>
        <authorList>
            <person name="Liu C."/>
            <person name="Sun Q."/>
        </authorList>
    </citation>
    <scope>NUCLEOTIDE SEQUENCE</scope>
    <source>
        <strain evidence="7">M6</strain>
    </source>
</reference>
<evidence type="ECO:0000256" key="3">
    <source>
        <dbReference type="ARBA" id="ARBA00022630"/>
    </source>
</evidence>
<keyword evidence="5" id="KW-0249">Electron transport</keyword>
<name>A0A934WT36_9FIRM</name>
<dbReference type="Gene3D" id="3.90.1010.20">
    <property type="match status" value="1"/>
</dbReference>
<dbReference type="SMART" id="SM00900">
    <property type="entry name" value="FMN_bind"/>
    <property type="match status" value="1"/>
</dbReference>
<dbReference type="Pfam" id="PF04205">
    <property type="entry name" value="FMN_bind"/>
    <property type="match status" value="1"/>
</dbReference>
<evidence type="ECO:0000256" key="2">
    <source>
        <dbReference type="ARBA" id="ARBA00022553"/>
    </source>
</evidence>
<dbReference type="RefSeq" id="WP_201428181.1">
    <property type="nucleotide sequence ID" value="NZ_JAEQMG010000140.1"/>
</dbReference>
<keyword evidence="2" id="KW-0597">Phosphoprotein</keyword>
<evidence type="ECO:0000256" key="1">
    <source>
        <dbReference type="ARBA" id="ARBA00022448"/>
    </source>
</evidence>
<dbReference type="EMBL" id="JAEQMG010000140">
    <property type="protein sequence ID" value="MBK6089457.1"/>
    <property type="molecule type" value="Genomic_DNA"/>
</dbReference>
<dbReference type="GO" id="GO:0005886">
    <property type="term" value="C:plasma membrane"/>
    <property type="evidence" value="ECO:0007669"/>
    <property type="project" value="InterPro"/>
</dbReference>
<keyword evidence="1" id="KW-0813">Transport</keyword>
<evidence type="ECO:0000313" key="7">
    <source>
        <dbReference type="EMBL" id="MBK6089457.1"/>
    </source>
</evidence>
<evidence type="ECO:0000256" key="4">
    <source>
        <dbReference type="ARBA" id="ARBA00022643"/>
    </source>
</evidence>
<proteinExistence type="predicted"/>
<feature type="domain" description="FMN-binding" evidence="6">
    <location>
        <begin position="85"/>
        <end position="163"/>
    </location>
</feature>
<dbReference type="PIRSF" id="PIRSF006091">
    <property type="entry name" value="E_trnsport_RnfG"/>
    <property type="match status" value="1"/>
</dbReference>
<dbReference type="InterPro" id="IPR010209">
    <property type="entry name" value="Ion_transpt_RnfG/RsxG"/>
</dbReference>
<comment type="caution">
    <text evidence="7">The sequence shown here is derived from an EMBL/GenBank/DDBJ whole genome shotgun (WGS) entry which is preliminary data.</text>
</comment>
<protein>
    <submittedName>
        <fullName evidence="7">FMN-binding protein</fullName>
    </submittedName>
</protein>
<dbReference type="Proteomes" id="UP000633365">
    <property type="component" value="Unassembled WGS sequence"/>
</dbReference>
<organism evidence="7 8">
    <name type="scientific">Ruminococcus difficilis</name>
    <dbReference type="NCBI Taxonomy" id="2763069"/>
    <lineage>
        <taxon>Bacteria</taxon>
        <taxon>Bacillati</taxon>
        <taxon>Bacillota</taxon>
        <taxon>Clostridia</taxon>
        <taxon>Eubacteriales</taxon>
        <taxon>Oscillospiraceae</taxon>
        <taxon>Ruminococcus</taxon>
    </lineage>
</organism>
<evidence type="ECO:0000259" key="6">
    <source>
        <dbReference type="SMART" id="SM00900"/>
    </source>
</evidence>
<dbReference type="GO" id="GO:0022900">
    <property type="term" value="P:electron transport chain"/>
    <property type="evidence" value="ECO:0007669"/>
    <property type="project" value="InterPro"/>
</dbReference>
<keyword evidence="3" id="KW-0285">Flavoprotein</keyword>
<dbReference type="AlphaFoldDB" id="A0A934WT36"/>
<keyword evidence="4" id="KW-0288">FMN</keyword>
<dbReference type="PANTHER" id="PTHR36118">
    <property type="entry name" value="ION-TRANSLOCATING OXIDOREDUCTASE COMPLEX SUBUNIT G"/>
    <property type="match status" value="1"/>
</dbReference>
<sequence length="171" mass="18121">MKDIIKPIAVLGAICLVVTALLAYINSVTSPIILAAEQKAAEEARLEVMPEANSFEKIDSELPEGVTEAYLADNGGYVFMLTTKGYGGDIKLICGILDGKLTKIKTLSHNETSGIGSKVVAGNYGDNYIGKSEDDYSQVDSVTGATISSKAYKKALGNAFAAYDQLTKEAK</sequence>